<proteinExistence type="predicted"/>
<dbReference type="RefSeq" id="WP_236455333.1">
    <property type="nucleotide sequence ID" value="NZ_CBCSGE010000004.1"/>
</dbReference>
<comment type="caution">
    <text evidence="1">The sequence shown here is derived from an EMBL/GenBank/DDBJ whole genome shotgun (WGS) entry which is preliminary data.</text>
</comment>
<name>A0ABV5GQK3_9FLAO</name>
<protein>
    <submittedName>
        <fullName evidence="1">Uncharacterized protein</fullName>
    </submittedName>
</protein>
<reference evidence="1 2" key="1">
    <citation type="submission" date="2024-09" db="EMBL/GenBank/DDBJ databases">
        <authorList>
            <person name="Sun Q."/>
            <person name="Mori K."/>
        </authorList>
    </citation>
    <scope>NUCLEOTIDE SEQUENCE [LARGE SCALE GENOMIC DNA]</scope>
    <source>
        <strain evidence="1 2">CECT 7955</strain>
    </source>
</reference>
<keyword evidence="2" id="KW-1185">Reference proteome</keyword>
<gene>
    <name evidence="1" type="ORF">ACFFVF_13930</name>
</gene>
<dbReference type="Proteomes" id="UP001589607">
    <property type="component" value="Unassembled WGS sequence"/>
</dbReference>
<evidence type="ECO:0000313" key="1">
    <source>
        <dbReference type="EMBL" id="MFB9097616.1"/>
    </source>
</evidence>
<accession>A0ABV5GQK3</accession>
<sequence length="200" mass="22455">MRRDVAKFTTYGILASDILALEEKITLFSDGISDIEILGDQTNSTALKNIIGDELRTAIRDLMTRVQLVFKPESSNYRKFGTDTLSKQSDAELLFTSRRVVRVGYFFLSELEPKGVSATTLADIVTLGNNFENGIIDLKIKIGDRDVMQEERVEAANLLYEKLVSYTNTGQSMWANSNVAKYNDYVIYNTLTGEPLDDTL</sequence>
<dbReference type="EMBL" id="JBHMEY010000060">
    <property type="protein sequence ID" value="MFB9097616.1"/>
    <property type="molecule type" value="Genomic_DNA"/>
</dbReference>
<evidence type="ECO:0000313" key="2">
    <source>
        <dbReference type="Proteomes" id="UP001589607"/>
    </source>
</evidence>
<organism evidence="1 2">
    <name type="scientific">Flavobacterium jumunjinense</name>
    <dbReference type="NCBI Taxonomy" id="998845"/>
    <lineage>
        <taxon>Bacteria</taxon>
        <taxon>Pseudomonadati</taxon>
        <taxon>Bacteroidota</taxon>
        <taxon>Flavobacteriia</taxon>
        <taxon>Flavobacteriales</taxon>
        <taxon>Flavobacteriaceae</taxon>
        <taxon>Flavobacterium</taxon>
    </lineage>
</organism>